<dbReference type="EMBL" id="CP108313">
    <property type="protein sequence ID" value="WTW70599.1"/>
    <property type="molecule type" value="Genomic_DNA"/>
</dbReference>
<feature type="domain" description="HTH deoR-type" evidence="5">
    <location>
        <begin position="2"/>
        <end position="67"/>
    </location>
</feature>
<evidence type="ECO:0000313" key="6">
    <source>
        <dbReference type="EMBL" id="WTW70599.1"/>
    </source>
</evidence>
<dbReference type="PROSITE" id="PS00894">
    <property type="entry name" value="HTH_DEOR_1"/>
    <property type="match status" value="1"/>
</dbReference>
<dbReference type="Pfam" id="PF25583">
    <property type="entry name" value="WCX"/>
    <property type="match status" value="1"/>
</dbReference>
<dbReference type="Pfam" id="PF13280">
    <property type="entry name" value="WYL"/>
    <property type="match status" value="1"/>
</dbReference>
<evidence type="ECO:0000256" key="4">
    <source>
        <dbReference type="SAM" id="MobiDB-lite"/>
    </source>
</evidence>
<dbReference type="Pfam" id="PF08279">
    <property type="entry name" value="HTH_11"/>
    <property type="match status" value="1"/>
</dbReference>
<dbReference type="PANTHER" id="PTHR34580">
    <property type="match status" value="1"/>
</dbReference>
<reference evidence="6" key="1">
    <citation type="submission" date="2022-10" db="EMBL/GenBank/DDBJ databases">
        <title>The complete genomes of actinobacterial strains from the NBC collection.</title>
        <authorList>
            <person name="Joergensen T.S."/>
            <person name="Alvarez Arevalo M."/>
            <person name="Sterndorff E.B."/>
            <person name="Faurdal D."/>
            <person name="Vuksanovic O."/>
            <person name="Mourched A.-S."/>
            <person name="Charusanti P."/>
            <person name="Shaw S."/>
            <person name="Blin K."/>
            <person name="Weber T."/>
        </authorList>
    </citation>
    <scope>NUCLEOTIDE SEQUENCE</scope>
    <source>
        <strain evidence="6">NBC_00008</strain>
    </source>
</reference>
<accession>A0AAU2VTA5</accession>
<organism evidence="6">
    <name type="scientific">Streptomyces sp. NBC_00008</name>
    <dbReference type="NCBI Taxonomy" id="2903610"/>
    <lineage>
        <taxon>Bacteria</taxon>
        <taxon>Bacillati</taxon>
        <taxon>Actinomycetota</taxon>
        <taxon>Actinomycetes</taxon>
        <taxon>Kitasatosporales</taxon>
        <taxon>Streptomycetaceae</taxon>
        <taxon>Streptomyces</taxon>
    </lineage>
</organism>
<dbReference type="GO" id="GO:0003700">
    <property type="term" value="F:DNA-binding transcription factor activity"/>
    <property type="evidence" value="ECO:0007669"/>
    <property type="project" value="InterPro"/>
</dbReference>
<dbReference type="InterPro" id="IPR001034">
    <property type="entry name" value="DeoR_HTH"/>
</dbReference>
<dbReference type="PROSITE" id="PS52050">
    <property type="entry name" value="WYL"/>
    <property type="match status" value="1"/>
</dbReference>
<dbReference type="GO" id="GO:0003677">
    <property type="term" value="F:DNA binding"/>
    <property type="evidence" value="ECO:0007669"/>
    <property type="project" value="UniProtKB-KW"/>
</dbReference>
<dbReference type="AlphaFoldDB" id="A0AAU2VTA5"/>
<evidence type="ECO:0000256" key="1">
    <source>
        <dbReference type="ARBA" id="ARBA00023015"/>
    </source>
</evidence>
<dbReference type="InterPro" id="IPR036388">
    <property type="entry name" value="WH-like_DNA-bd_sf"/>
</dbReference>
<feature type="region of interest" description="Disordered" evidence="4">
    <location>
        <begin position="320"/>
        <end position="348"/>
    </location>
</feature>
<evidence type="ECO:0000256" key="3">
    <source>
        <dbReference type="ARBA" id="ARBA00023163"/>
    </source>
</evidence>
<dbReference type="SMART" id="SM00420">
    <property type="entry name" value="HTH_DEOR"/>
    <property type="match status" value="1"/>
</dbReference>
<keyword evidence="3" id="KW-0804">Transcription</keyword>
<dbReference type="InterPro" id="IPR026881">
    <property type="entry name" value="WYL_dom"/>
</dbReference>
<evidence type="ECO:0000256" key="2">
    <source>
        <dbReference type="ARBA" id="ARBA00023125"/>
    </source>
</evidence>
<name>A0AAU2VTA5_9ACTN</name>
<dbReference type="InterPro" id="IPR013196">
    <property type="entry name" value="HTH_11"/>
</dbReference>
<keyword evidence="1" id="KW-0805">Transcription regulation</keyword>
<dbReference type="Gene3D" id="1.10.10.10">
    <property type="entry name" value="Winged helix-like DNA-binding domain superfamily/Winged helix DNA-binding domain"/>
    <property type="match status" value="1"/>
</dbReference>
<dbReference type="InterPro" id="IPR057727">
    <property type="entry name" value="WCX_dom"/>
</dbReference>
<dbReference type="PIRSF" id="PIRSF016838">
    <property type="entry name" value="PafC"/>
    <property type="match status" value="1"/>
</dbReference>
<sequence>MRADRLVALLLFLQSRGRVTVAEVAAELEVAERTARRDLEALAAAGIPVYSQRGRGGGWSLVGGARTDLTGLTADESRALFLLAGPSSATPELRTALRKLVRALPATLRPDAEAAVRAGVVDATDWSRAEVTGDAPRLDALQRAVVDGVQVRLGYAGPGRPGGERTVHPLGLASKAGVLYLVADTERGLRTFRLSRVTSVEPTGEPVVRPDGFDLATAWRSLAGPVEDRMHAVTARALADPGTETVLHRLFGGRLRIGAVGVDGRLEIEVDGPTPEVLAAQLAGLGAGVEVLGPPGTRARLSELAVGLAAVYGVPEAGENAQADADADAGTDAAEAATDTEAAQGPDG</sequence>
<dbReference type="PANTHER" id="PTHR34580:SF1">
    <property type="entry name" value="PROTEIN PAFC"/>
    <property type="match status" value="1"/>
</dbReference>
<keyword evidence="2" id="KW-0238">DNA-binding</keyword>
<protein>
    <submittedName>
        <fullName evidence="6">WYL domain-containing protein</fullName>
    </submittedName>
</protein>
<gene>
    <name evidence="6" type="ORF">OG398_21200</name>
</gene>
<dbReference type="SUPFAM" id="SSF46785">
    <property type="entry name" value="Winged helix' DNA-binding domain"/>
    <property type="match status" value="1"/>
</dbReference>
<dbReference type="InterPro" id="IPR036390">
    <property type="entry name" value="WH_DNA-bd_sf"/>
</dbReference>
<dbReference type="InterPro" id="IPR028349">
    <property type="entry name" value="PafC-like"/>
</dbReference>
<evidence type="ECO:0000259" key="5">
    <source>
        <dbReference type="PROSITE" id="PS51000"/>
    </source>
</evidence>
<dbReference type="InterPro" id="IPR051534">
    <property type="entry name" value="CBASS_pafABC_assoc_protein"/>
</dbReference>
<proteinExistence type="predicted"/>
<dbReference type="PROSITE" id="PS51000">
    <property type="entry name" value="HTH_DEOR_2"/>
    <property type="match status" value="1"/>
</dbReference>
<dbReference type="InterPro" id="IPR018356">
    <property type="entry name" value="Tscrpt_reg_HTH_DeoR_CS"/>
</dbReference>